<protein>
    <recommendedName>
        <fullName evidence="4">GRAM domain-containing protein</fullName>
    </recommendedName>
</protein>
<keyword evidence="3" id="KW-1185">Reference proteome</keyword>
<sequence>MKLIIGIIIVGIVIIFFVFLKRRQDEVEKNFQKRFAGKEIKIMDKYALYVAKQSDGYSHFRGSGYLVLTEDELYFERSVGRKIIKIPIGSIVKAEKTKKLGGQSPGKMMLKVVFRTKDGEQDAIAWKVKELEQWINEISMMVGNSA</sequence>
<evidence type="ECO:0000313" key="3">
    <source>
        <dbReference type="Proteomes" id="UP001594351"/>
    </source>
</evidence>
<evidence type="ECO:0008006" key="4">
    <source>
        <dbReference type="Google" id="ProtNLM"/>
    </source>
</evidence>
<organism evidence="2 3">
    <name type="scientific">candidate division CSSED10-310 bacterium</name>
    <dbReference type="NCBI Taxonomy" id="2855610"/>
    <lineage>
        <taxon>Bacteria</taxon>
        <taxon>Bacteria division CSSED10-310</taxon>
    </lineage>
</organism>
<keyword evidence="1" id="KW-0472">Membrane</keyword>
<proteinExistence type="predicted"/>
<name>A0ABV6Z4D0_UNCC1</name>
<feature type="transmembrane region" description="Helical" evidence="1">
    <location>
        <begin position="6"/>
        <end position="22"/>
    </location>
</feature>
<evidence type="ECO:0000256" key="1">
    <source>
        <dbReference type="SAM" id="Phobius"/>
    </source>
</evidence>
<keyword evidence="1" id="KW-0812">Transmembrane</keyword>
<dbReference type="Proteomes" id="UP001594351">
    <property type="component" value="Unassembled WGS sequence"/>
</dbReference>
<comment type="caution">
    <text evidence="2">The sequence shown here is derived from an EMBL/GenBank/DDBJ whole genome shotgun (WGS) entry which is preliminary data.</text>
</comment>
<keyword evidence="1" id="KW-1133">Transmembrane helix</keyword>
<reference evidence="2 3" key="1">
    <citation type="submission" date="2024-09" db="EMBL/GenBank/DDBJ databases">
        <title>Laminarin stimulates single cell rates of sulfate reduction while oxygen inhibits transcriptomic activity in coastal marine sediment.</title>
        <authorList>
            <person name="Lindsay M."/>
            <person name="Orcutt B."/>
            <person name="Emerson D."/>
            <person name="Stepanauskas R."/>
            <person name="D'Angelo T."/>
        </authorList>
    </citation>
    <scope>NUCLEOTIDE SEQUENCE [LARGE SCALE GENOMIC DNA]</scope>
    <source>
        <strain evidence="2">SAG AM-311-K15</strain>
    </source>
</reference>
<gene>
    <name evidence="2" type="ORF">ACFL27_24085</name>
</gene>
<dbReference type="EMBL" id="JBHPBY010000465">
    <property type="protein sequence ID" value="MFC1853290.1"/>
    <property type="molecule type" value="Genomic_DNA"/>
</dbReference>
<evidence type="ECO:0000313" key="2">
    <source>
        <dbReference type="EMBL" id="MFC1853290.1"/>
    </source>
</evidence>
<accession>A0ABV6Z4D0</accession>